<accession>A0A1G6WAF1</accession>
<gene>
    <name evidence="1" type="ORF">SAMN05421636_101244</name>
</gene>
<reference evidence="1 2" key="1">
    <citation type="submission" date="2016-10" db="EMBL/GenBank/DDBJ databases">
        <authorList>
            <person name="de Groot N.N."/>
        </authorList>
    </citation>
    <scope>NUCLEOTIDE SEQUENCE [LARGE SCALE GENOMIC DNA]</scope>
    <source>
        <strain evidence="1 2">DSM 23421</strain>
    </source>
</reference>
<dbReference type="RefSeq" id="WP_091864891.1">
    <property type="nucleotide sequence ID" value="NZ_FNAO01000001.1"/>
</dbReference>
<dbReference type="Proteomes" id="UP000199109">
    <property type="component" value="Unassembled WGS sequence"/>
</dbReference>
<dbReference type="AlphaFoldDB" id="A0A1G6WAF1"/>
<proteinExistence type="predicted"/>
<dbReference type="STRING" id="641691.SAMN05421636_101244"/>
<dbReference type="Pfam" id="PF22817">
    <property type="entry name" value="ApeP-like"/>
    <property type="match status" value="1"/>
</dbReference>
<sequence>MKKARYDINIKNFLPHREPMLMATVTPYLDADSVITHFEIKEDCIFLDSAGRLSESGLIENAAQASTAIVGQSYFDDDDFEGAGNSIVGYISAIKKAEIHELPKINELLVTKAHLVSRYDTGSMTMCTVTSSTFRNDDLIVDCTFNFLIHEVE</sequence>
<dbReference type="SUPFAM" id="SSF54637">
    <property type="entry name" value="Thioesterase/thiol ester dehydrase-isomerase"/>
    <property type="match status" value="1"/>
</dbReference>
<evidence type="ECO:0000313" key="1">
    <source>
        <dbReference type="EMBL" id="SDD62764.1"/>
    </source>
</evidence>
<dbReference type="InterPro" id="IPR016776">
    <property type="entry name" value="ApeP-like_dehydratase"/>
</dbReference>
<dbReference type="Gene3D" id="3.10.129.10">
    <property type="entry name" value="Hotdog Thioesterase"/>
    <property type="match status" value="1"/>
</dbReference>
<protein>
    <submittedName>
        <fullName evidence="1">Predicted 3-hydroxylacyl-ACP dehydratase, HotDog domain</fullName>
    </submittedName>
</protein>
<keyword evidence="2" id="KW-1185">Reference proteome</keyword>
<evidence type="ECO:0000313" key="2">
    <source>
        <dbReference type="Proteomes" id="UP000199109"/>
    </source>
</evidence>
<dbReference type="InterPro" id="IPR029069">
    <property type="entry name" value="HotDog_dom_sf"/>
</dbReference>
<dbReference type="EMBL" id="FNAO01000001">
    <property type="protein sequence ID" value="SDD62764.1"/>
    <property type="molecule type" value="Genomic_DNA"/>
</dbReference>
<organism evidence="1 2">
    <name type="scientific">Pricia antarctica</name>
    <dbReference type="NCBI Taxonomy" id="641691"/>
    <lineage>
        <taxon>Bacteria</taxon>
        <taxon>Pseudomonadati</taxon>
        <taxon>Bacteroidota</taxon>
        <taxon>Flavobacteriia</taxon>
        <taxon>Flavobacteriales</taxon>
        <taxon>Flavobacteriaceae</taxon>
        <taxon>Pricia</taxon>
    </lineage>
</organism>
<dbReference type="OrthoDB" id="826697at2"/>
<name>A0A1G6WAF1_9FLAO</name>